<evidence type="ECO:0000259" key="9">
    <source>
        <dbReference type="SMART" id="SM00387"/>
    </source>
</evidence>
<proteinExistence type="predicted"/>
<evidence type="ECO:0000256" key="6">
    <source>
        <dbReference type="ARBA" id="ARBA00022777"/>
    </source>
</evidence>
<name>A0ABN6YE17_9MICO</name>
<dbReference type="InterPro" id="IPR011712">
    <property type="entry name" value="Sig_transdc_His_kin_sub3_dim/P"/>
</dbReference>
<evidence type="ECO:0000256" key="8">
    <source>
        <dbReference type="ARBA" id="ARBA00023012"/>
    </source>
</evidence>
<dbReference type="InterPro" id="IPR036890">
    <property type="entry name" value="HATPase_C_sf"/>
</dbReference>
<feature type="domain" description="Histidine kinase/HSP90-like ATPase" evidence="9">
    <location>
        <begin position="234"/>
        <end position="323"/>
    </location>
</feature>
<dbReference type="SMART" id="SM00387">
    <property type="entry name" value="HATPase_c"/>
    <property type="match status" value="1"/>
</dbReference>
<dbReference type="Pfam" id="PF07730">
    <property type="entry name" value="HisKA_3"/>
    <property type="match status" value="1"/>
</dbReference>
<keyword evidence="4" id="KW-0808">Transferase</keyword>
<evidence type="ECO:0000313" key="11">
    <source>
        <dbReference type="Proteomes" id="UP001321477"/>
    </source>
</evidence>
<dbReference type="SUPFAM" id="SSF55874">
    <property type="entry name" value="ATPase domain of HSP90 chaperone/DNA topoisomerase II/histidine kinase"/>
    <property type="match status" value="1"/>
</dbReference>
<sequence length="330" mass="33965">MLTGSATDRRRALGDLDGRLALAATSGPEPGLIEDALARALGVRAARIELGADAVSEADDPAPTLRLPVVHAGRSEGAVVLDPGRAGAVLDPAQREALEPVLAHLAAVLHARRLARELEASRRALLAAREDERRRVRDDLHDELGPTLAAAALTLGAAEREATRHPPDAVRLVADARAQLAAAVDDVRRIVRGLRPPVLDDVGLAEAVRAYAAAVDGAVRVEVVGGAPEPLPAAVEAAAYAIALEAIANAIRHSGGSRCRVSFGRDGDRLVLEVVDDGTGIADGAPGIGSASMERRAREQGGRVDIVSDAAGTTVRASLPLAEPAAAEAP</sequence>
<keyword evidence="3" id="KW-0597">Phosphoprotein</keyword>
<evidence type="ECO:0000256" key="4">
    <source>
        <dbReference type="ARBA" id="ARBA00022679"/>
    </source>
</evidence>
<evidence type="ECO:0000256" key="2">
    <source>
        <dbReference type="ARBA" id="ARBA00012438"/>
    </source>
</evidence>
<dbReference type="RefSeq" id="WP_286329090.1">
    <property type="nucleotide sequence ID" value="NZ_AP027734.1"/>
</dbReference>
<reference evidence="11" key="1">
    <citation type="journal article" date="2019" name="Int. J. Syst. Evol. Microbiol.">
        <title>The Global Catalogue of Microorganisms (GCM) 10K type strain sequencing project: providing services to taxonomists for standard genome sequencing and annotation.</title>
        <authorList>
            <consortium name="The Broad Institute Genomics Platform"/>
            <consortium name="The Broad Institute Genome Sequencing Center for Infectious Disease"/>
            <person name="Wu L."/>
            <person name="Ma J."/>
        </authorList>
    </citation>
    <scope>NUCLEOTIDE SEQUENCE [LARGE SCALE GENOMIC DNA]</scope>
    <source>
        <strain evidence="11">NBRC 109019</strain>
    </source>
</reference>
<evidence type="ECO:0000256" key="3">
    <source>
        <dbReference type="ARBA" id="ARBA00022553"/>
    </source>
</evidence>
<accession>A0ABN6YE17</accession>
<dbReference type="Gene3D" id="3.30.565.10">
    <property type="entry name" value="Histidine kinase-like ATPase, C-terminal domain"/>
    <property type="match status" value="1"/>
</dbReference>
<dbReference type="Pfam" id="PF02518">
    <property type="entry name" value="HATPase_c"/>
    <property type="match status" value="1"/>
</dbReference>
<keyword evidence="7" id="KW-0067">ATP-binding</keyword>
<dbReference type="Gene3D" id="1.20.5.1930">
    <property type="match status" value="1"/>
</dbReference>
<dbReference type="Proteomes" id="UP001321477">
    <property type="component" value="Chromosome"/>
</dbReference>
<dbReference type="PANTHER" id="PTHR24421:SF10">
    <property type="entry name" value="NITRATE_NITRITE SENSOR PROTEIN NARQ"/>
    <property type="match status" value="1"/>
</dbReference>
<evidence type="ECO:0000256" key="7">
    <source>
        <dbReference type="ARBA" id="ARBA00022840"/>
    </source>
</evidence>
<keyword evidence="8" id="KW-0902">Two-component regulatory system</keyword>
<dbReference type="PANTHER" id="PTHR24421">
    <property type="entry name" value="NITRATE/NITRITE SENSOR PROTEIN NARX-RELATED"/>
    <property type="match status" value="1"/>
</dbReference>
<keyword evidence="11" id="KW-1185">Reference proteome</keyword>
<dbReference type="EMBL" id="AP027734">
    <property type="protein sequence ID" value="BDZ55692.1"/>
    <property type="molecule type" value="Genomic_DNA"/>
</dbReference>
<evidence type="ECO:0000313" key="10">
    <source>
        <dbReference type="EMBL" id="BDZ55692.1"/>
    </source>
</evidence>
<dbReference type="CDD" id="cd16917">
    <property type="entry name" value="HATPase_UhpB-NarQ-NarX-like"/>
    <property type="match status" value="1"/>
</dbReference>
<keyword evidence="5" id="KW-0547">Nucleotide-binding</keyword>
<gene>
    <name evidence="10" type="ORF">GCM10025870_27650</name>
</gene>
<keyword evidence="6" id="KW-0418">Kinase</keyword>
<evidence type="ECO:0000256" key="5">
    <source>
        <dbReference type="ARBA" id="ARBA00022741"/>
    </source>
</evidence>
<dbReference type="InterPro" id="IPR050482">
    <property type="entry name" value="Sensor_HK_TwoCompSys"/>
</dbReference>
<comment type="catalytic activity">
    <reaction evidence="1">
        <text>ATP + protein L-histidine = ADP + protein N-phospho-L-histidine.</text>
        <dbReference type="EC" id="2.7.13.3"/>
    </reaction>
</comment>
<dbReference type="InterPro" id="IPR003594">
    <property type="entry name" value="HATPase_dom"/>
</dbReference>
<organism evidence="10 11">
    <name type="scientific">Agromyces marinus</name>
    <dbReference type="NCBI Taxonomy" id="1389020"/>
    <lineage>
        <taxon>Bacteria</taxon>
        <taxon>Bacillati</taxon>
        <taxon>Actinomycetota</taxon>
        <taxon>Actinomycetes</taxon>
        <taxon>Micrococcales</taxon>
        <taxon>Microbacteriaceae</taxon>
        <taxon>Agromyces</taxon>
    </lineage>
</organism>
<protein>
    <recommendedName>
        <fullName evidence="2">histidine kinase</fullName>
        <ecNumber evidence="2">2.7.13.3</ecNumber>
    </recommendedName>
</protein>
<evidence type="ECO:0000256" key="1">
    <source>
        <dbReference type="ARBA" id="ARBA00000085"/>
    </source>
</evidence>
<dbReference type="EC" id="2.7.13.3" evidence="2"/>